<organism evidence="1 2">
    <name type="scientific">Xylanibacter rarus</name>
    <dbReference type="NCBI Taxonomy" id="1676614"/>
    <lineage>
        <taxon>Bacteria</taxon>
        <taxon>Pseudomonadati</taxon>
        <taxon>Bacteroidota</taxon>
        <taxon>Bacteroidia</taxon>
        <taxon>Bacteroidales</taxon>
        <taxon>Prevotellaceae</taxon>
        <taxon>Xylanibacter</taxon>
    </lineage>
</organism>
<gene>
    <name evidence="1" type="ORF">ACU52_01620</name>
</gene>
<dbReference type="AlphaFoldDB" id="A0A8E1USC2"/>
<dbReference type="Proteomes" id="UP000036951">
    <property type="component" value="Unassembled WGS sequence"/>
</dbReference>
<protein>
    <submittedName>
        <fullName evidence="1">Uncharacterized protein</fullName>
    </submittedName>
</protein>
<name>A0A8E1USC2_9BACT</name>
<accession>A0A8E1USC2</accession>
<sequence length="303" mass="33007">METVKLLVTVPATSGLTRIGDPGTGVEEGSDWDRLAVILAYKDGPYVQKTIITKDDFDKLPNYDGREGVKLLTVDAQIGSAYIYGVTYSSDAQYNPEQSISDCKDNEQVKALTISNDYAGTDDNASAKFVSVATGYYKTAVSGDQPALFEIQVGGTGEIGSIPTMTLTRLASKIDIQWDAADAYDQGYTDVKVTDFTYKGKEYGRLFPEITGVTPDNQDKSWTFYNTSEISQRNGRVYHYTFTDGATTPSVTFNISARKDGNDITGSGYTMNFSYVLQQAAWYKVNATIKGVTGSGSITLSMN</sequence>
<evidence type="ECO:0000313" key="2">
    <source>
        <dbReference type="Proteomes" id="UP000036951"/>
    </source>
</evidence>
<proteinExistence type="predicted"/>
<reference evidence="1 2" key="1">
    <citation type="submission" date="2015-06" db="EMBL/GenBank/DDBJ databases">
        <title>Prevotella sp. 109, sp. nov., a novel member of the family Prevotellaceae isolated from human faeces.</title>
        <authorList>
            <person name="Shkoporov A.N."/>
            <person name="Chaplin A.V."/>
            <person name="Kafarskaia L.I."/>
            <person name="Efimov B.A."/>
        </authorList>
    </citation>
    <scope>NUCLEOTIDE SEQUENCE [LARGE SCALE GENOMIC DNA]</scope>
    <source>
        <strain evidence="1 2">109</strain>
    </source>
</reference>
<evidence type="ECO:0000313" key="1">
    <source>
        <dbReference type="EMBL" id="KOO69859.1"/>
    </source>
</evidence>
<dbReference type="EMBL" id="LFQU01000001">
    <property type="protein sequence ID" value="KOO69859.1"/>
    <property type="molecule type" value="Genomic_DNA"/>
</dbReference>
<keyword evidence="2" id="KW-1185">Reference proteome</keyword>
<comment type="caution">
    <text evidence="1">The sequence shown here is derived from an EMBL/GenBank/DDBJ whole genome shotgun (WGS) entry which is preliminary data.</text>
</comment>